<feature type="compositionally biased region" description="Low complexity" evidence="1">
    <location>
        <begin position="155"/>
        <end position="189"/>
    </location>
</feature>
<name>A0AAE0GX29_9CHLO</name>
<organism evidence="2 3">
    <name type="scientific">Cymbomonas tetramitiformis</name>
    <dbReference type="NCBI Taxonomy" id="36881"/>
    <lineage>
        <taxon>Eukaryota</taxon>
        <taxon>Viridiplantae</taxon>
        <taxon>Chlorophyta</taxon>
        <taxon>Pyramimonadophyceae</taxon>
        <taxon>Pyramimonadales</taxon>
        <taxon>Pyramimonadaceae</taxon>
        <taxon>Cymbomonas</taxon>
    </lineage>
</organism>
<dbReference type="EMBL" id="LGRX02001678">
    <property type="protein sequence ID" value="KAK3285701.1"/>
    <property type="molecule type" value="Genomic_DNA"/>
</dbReference>
<protein>
    <submittedName>
        <fullName evidence="2">Uncharacterized protein</fullName>
    </submittedName>
</protein>
<accession>A0AAE0GX29</accession>
<sequence length="392" mass="43374">MLNTDLQPESLLQGANVDLGELQQMPNCNVYEVDKVLNSPTARVLCTRRYHRVICVSRKGLMIVLKRGSNDTCTLKWARECKDIQQVYRLLKGRDSNGLQLAQLTVQFYATSLAKCFSDVFIMEDRVAKDFCLDFGRHMNGGGNVKTLPWGGLHSSSTGTGRRSTSAAYSSSLSPPSYRARSSSTGSRPVVHAVPVEVEASRAEISPMLKAAIAEKRREALEAQRLKYPEGHNSEAIPRQSSTLSPSSFSETTDLITLDDDPFSNLVRSRSQPESSISVYTNEVAEANFVGSSGHQASTEKAEDPFAYLFEKSAPMTSSSEVSDLLPTRTADKPLPKFGEPVQRRHTVTDALDRQRAASNSVAEEEHKQLLSRNSLSTMQELDVFKDMMRKV</sequence>
<evidence type="ECO:0000313" key="3">
    <source>
        <dbReference type="Proteomes" id="UP001190700"/>
    </source>
</evidence>
<keyword evidence="3" id="KW-1185">Reference proteome</keyword>
<feature type="region of interest" description="Disordered" evidence="1">
    <location>
        <begin position="353"/>
        <end position="374"/>
    </location>
</feature>
<feature type="region of interest" description="Disordered" evidence="1">
    <location>
        <begin position="226"/>
        <end position="250"/>
    </location>
</feature>
<evidence type="ECO:0000313" key="2">
    <source>
        <dbReference type="EMBL" id="KAK3285701.1"/>
    </source>
</evidence>
<reference evidence="2 3" key="1">
    <citation type="journal article" date="2015" name="Genome Biol. Evol.">
        <title>Comparative Genomics of a Bacterivorous Green Alga Reveals Evolutionary Causalities and Consequences of Phago-Mixotrophic Mode of Nutrition.</title>
        <authorList>
            <person name="Burns J.A."/>
            <person name="Paasch A."/>
            <person name="Narechania A."/>
            <person name="Kim E."/>
        </authorList>
    </citation>
    <scope>NUCLEOTIDE SEQUENCE [LARGE SCALE GENOMIC DNA]</scope>
    <source>
        <strain evidence="2 3">PLY_AMNH</strain>
    </source>
</reference>
<feature type="region of interest" description="Disordered" evidence="1">
    <location>
        <begin position="320"/>
        <end position="340"/>
    </location>
</feature>
<dbReference type="AlphaFoldDB" id="A0AAE0GX29"/>
<evidence type="ECO:0000256" key="1">
    <source>
        <dbReference type="SAM" id="MobiDB-lite"/>
    </source>
</evidence>
<proteinExistence type="predicted"/>
<comment type="caution">
    <text evidence="2">The sequence shown here is derived from an EMBL/GenBank/DDBJ whole genome shotgun (WGS) entry which is preliminary data.</text>
</comment>
<dbReference type="Proteomes" id="UP001190700">
    <property type="component" value="Unassembled WGS sequence"/>
</dbReference>
<feature type="region of interest" description="Disordered" evidence="1">
    <location>
        <begin position="146"/>
        <end position="189"/>
    </location>
</feature>
<gene>
    <name evidence="2" type="ORF">CYMTET_6703</name>
</gene>
<feature type="compositionally biased region" description="Low complexity" evidence="1">
    <location>
        <begin position="241"/>
        <end position="250"/>
    </location>
</feature>